<evidence type="ECO:0008006" key="5">
    <source>
        <dbReference type="Google" id="ProtNLM"/>
    </source>
</evidence>
<name>A0A9W8CA90_TRIRA</name>
<dbReference type="Proteomes" id="UP001059041">
    <property type="component" value="Linkage Group LG3"/>
</dbReference>
<dbReference type="InterPro" id="IPR016181">
    <property type="entry name" value="Acyl_CoA_acyltransferase"/>
</dbReference>
<keyword evidence="4" id="KW-1185">Reference proteome</keyword>
<evidence type="ECO:0000313" key="3">
    <source>
        <dbReference type="EMBL" id="KAI7812143.1"/>
    </source>
</evidence>
<sequence>MAGCVVRLHEVSFGSDLSVQPIIINFRQLFQTRDAPAILPMIKNEDVLRTVVALLDASLPDIGPSDIHETVHWHGIHTLILARDHADVLAEYSGKRPKTKGRSLWPASCKTTEIADSIHNLLTDLYSDSEDSQKEEDSEESLETSSAEDREYRWSWDQFQGGLQEFVEEVRNRRERRKLEGEEKEMPASAIGPESLIVAAACYDFKTLSTDRVLQLSLLAVRKRFWNLGFGSYIMMLLKHQSVVGKYDALVVHASSNAVGFFKRHELTDDIVLNEKFNELKEDWINSILMSYLPPFTTDLEMRNPTYSPHFEKLEMDLDIVREQALSVYQQQMICVTRLIKEVKTLHTQLYNQREEVRRLNSKLEHERRARRKIEHKFLLYKLKNAEQLLDNIVSDSDVQAIVNQEDSSPGEPEQEEQADELSIQTPEGDGCGMQ</sequence>
<evidence type="ECO:0000256" key="1">
    <source>
        <dbReference type="SAM" id="Coils"/>
    </source>
</evidence>
<protein>
    <recommendedName>
        <fullName evidence="5">N-acetyltransferase domain-containing protein</fullName>
    </recommendedName>
</protein>
<dbReference type="Gene3D" id="3.40.630.30">
    <property type="match status" value="1"/>
</dbReference>
<gene>
    <name evidence="3" type="ORF">IRJ41_022420</name>
</gene>
<dbReference type="EMBL" id="JAFHDT010000003">
    <property type="protein sequence ID" value="KAI7812143.1"/>
    <property type="molecule type" value="Genomic_DNA"/>
</dbReference>
<organism evidence="3 4">
    <name type="scientific">Triplophysa rosa</name>
    <name type="common">Cave loach</name>
    <dbReference type="NCBI Taxonomy" id="992332"/>
    <lineage>
        <taxon>Eukaryota</taxon>
        <taxon>Metazoa</taxon>
        <taxon>Chordata</taxon>
        <taxon>Craniata</taxon>
        <taxon>Vertebrata</taxon>
        <taxon>Euteleostomi</taxon>
        <taxon>Actinopterygii</taxon>
        <taxon>Neopterygii</taxon>
        <taxon>Teleostei</taxon>
        <taxon>Ostariophysi</taxon>
        <taxon>Cypriniformes</taxon>
        <taxon>Nemacheilidae</taxon>
        <taxon>Triplophysa</taxon>
    </lineage>
</organism>
<comment type="caution">
    <text evidence="3">The sequence shown here is derived from an EMBL/GenBank/DDBJ whole genome shotgun (WGS) entry which is preliminary data.</text>
</comment>
<feature type="coiled-coil region" evidence="1">
    <location>
        <begin position="347"/>
        <end position="377"/>
    </location>
</feature>
<accession>A0A9W8CA90</accession>
<evidence type="ECO:0000313" key="4">
    <source>
        <dbReference type="Proteomes" id="UP001059041"/>
    </source>
</evidence>
<reference evidence="3" key="1">
    <citation type="submission" date="2021-02" db="EMBL/GenBank/DDBJ databases">
        <title>Comparative genomics reveals that relaxation of natural selection precedes convergent phenotypic evolution of cavefish.</title>
        <authorList>
            <person name="Peng Z."/>
        </authorList>
    </citation>
    <scope>NUCLEOTIDE SEQUENCE</scope>
    <source>
        <tissue evidence="3">Muscle</tissue>
    </source>
</reference>
<proteinExistence type="predicted"/>
<feature type="region of interest" description="Disordered" evidence="2">
    <location>
        <begin position="402"/>
        <end position="435"/>
    </location>
</feature>
<dbReference type="AlphaFoldDB" id="A0A9W8CA90"/>
<keyword evidence="1" id="KW-0175">Coiled coil</keyword>
<dbReference type="SUPFAM" id="SSF55729">
    <property type="entry name" value="Acyl-CoA N-acyltransferases (Nat)"/>
    <property type="match status" value="1"/>
</dbReference>
<evidence type="ECO:0000256" key="2">
    <source>
        <dbReference type="SAM" id="MobiDB-lite"/>
    </source>
</evidence>